<feature type="transmembrane region" description="Helical" evidence="1">
    <location>
        <begin position="347"/>
        <end position="363"/>
    </location>
</feature>
<evidence type="ECO:0008006" key="3">
    <source>
        <dbReference type="Google" id="ProtNLM"/>
    </source>
</evidence>
<protein>
    <recommendedName>
        <fullName evidence="3">NnrS protein involved in response to NO</fullName>
    </recommendedName>
</protein>
<reference evidence="2" key="1">
    <citation type="submission" date="2018-06" db="EMBL/GenBank/DDBJ databases">
        <authorList>
            <person name="Zhirakovskaya E."/>
        </authorList>
    </citation>
    <scope>NUCLEOTIDE SEQUENCE</scope>
</reference>
<feature type="transmembrane region" description="Helical" evidence="1">
    <location>
        <begin position="110"/>
        <end position="128"/>
    </location>
</feature>
<evidence type="ECO:0000313" key="2">
    <source>
        <dbReference type="EMBL" id="VAX06469.1"/>
    </source>
</evidence>
<keyword evidence="1" id="KW-0472">Membrane</keyword>
<keyword evidence="1" id="KW-0812">Transmembrane</keyword>
<dbReference type="AlphaFoldDB" id="A0A3B1AKT5"/>
<feature type="transmembrane region" description="Helical" evidence="1">
    <location>
        <begin position="20"/>
        <end position="41"/>
    </location>
</feature>
<organism evidence="2">
    <name type="scientific">hydrothermal vent metagenome</name>
    <dbReference type="NCBI Taxonomy" id="652676"/>
    <lineage>
        <taxon>unclassified sequences</taxon>
        <taxon>metagenomes</taxon>
        <taxon>ecological metagenomes</taxon>
    </lineage>
</organism>
<feature type="transmembrane region" description="Helical" evidence="1">
    <location>
        <begin position="53"/>
        <end position="73"/>
    </location>
</feature>
<name>A0A3B1AKT5_9ZZZZ</name>
<feature type="transmembrane region" description="Helical" evidence="1">
    <location>
        <begin position="179"/>
        <end position="199"/>
    </location>
</feature>
<dbReference type="EMBL" id="UOFX01000012">
    <property type="protein sequence ID" value="VAX06469.1"/>
    <property type="molecule type" value="Genomic_DNA"/>
</dbReference>
<feature type="transmembrane region" description="Helical" evidence="1">
    <location>
        <begin position="306"/>
        <end position="327"/>
    </location>
</feature>
<proteinExistence type="predicted"/>
<keyword evidence="1" id="KW-1133">Transmembrane helix</keyword>
<evidence type="ECO:0000256" key="1">
    <source>
        <dbReference type="SAM" id="Phobius"/>
    </source>
</evidence>
<feature type="transmembrane region" description="Helical" evidence="1">
    <location>
        <begin position="149"/>
        <end position="167"/>
    </location>
</feature>
<sequence length="386" mass="41210">MRINVAQLSDWALLDMNVALAKLMAALAITALLSCLLGLLLPHFLALPPAASLHMILALGIMPLILGAMLYFIPVLTRTGNPEHSILLSPLAALAAGAIAALSLALTYQLYPLATAIALLAVGGLLWWSRGRAQATLGRPHPGLLWYQLAMGALALGLAAITLAAYWPEQWLPLKRFHLHLNILGFVGLAALGTLRVLLPTVGGFQDPQTGPWLMQTWRWLVAGTLLIGVGAGWLPLLAEIGMLLWLIVLVRLAHSLLLTHCRSIWNWHGAATPLATSIIGLLLCLTGGALHGYGLLPTAQASEAFVIAFLLPLVTGATTHLLPLWLLQNQPPANQQALRTHLGRFSGIRSIVFILGGILSLVGYPWGYILGILALGHFLLLLAAS</sequence>
<dbReference type="PROSITE" id="PS51257">
    <property type="entry name" value="PROKAR_LIPOPROTEIN"/>
    <property type="match status" value="1"/>
</dbReference>
<feature type="transmembrane region" description="Helical" evidence="1">
    <location>
        <begin position="85"/>
        <end position="104"/>
    </location>
</feature>
<gene>
    <name evidence="2" type="ORF">MNBD_GAMMA26-230</name>
</gene>
<accession>A0A3B1AKT5</accession>
<feature type="transmembrane region" description="Helical" evidence="1">
    <location>
        <begin position="272"/>
        <end position="294"/>
    </location>
</feature>
<feature type="transmembrane region" description="Helical" evidence="1">
    <location>
        <begin position="220"/>
        <end position="237"/>
    </location>
</feature>